<keyword evidence="3" id="KW-1185">Reference proteome</keyword>
<dbReference type="Pfam" id="PF12937">
    <property type="entry name" value="F-box-like"/>
    <property type="match status" value="1"/>
</dbReference>
<dbReference type="PROSITE" id="PS50181">
    <property type="entry name" value="FBOX"/>
    <property type="match status" value="1"/>
</dbReference>
<evidence type="ECO:0000313" key="2">
    <source>
        <dbReference type="EMBL" id="KAJ7043166.1"/>
    </source>
</evidence>
<dbReference type="Proteomes" id="UP001218188">
    <property type="component" value="Unassembled WGS sequence"/>
</dbReference>
<dbReference type="SUPFAM" id="SSF81383">
    <property type="entry name" value="F-box domain"/>
    <property type="match status" value="1"/>
</dbReference>
<protein>
    <recommendedName>
        <fullName evidence="1">F-box domain-containing protein</fullName>
    </recommendedName>
</protein>
<dbReference type="AlphaFoldDB" id="A0AAD6TD22"/>
<accession>A0AAD6TD22</accession>
<evidence type="ECO:0000259" key="1">
    <source>
        <dbReference type="PROSITE" id="PS50181"/>
    </source>
</evidence>
<dbReference type="InterPro" id="IPR001810">
    <property type="entry name" value="F-box_dom"/>
</dbReference>
<proteinExistence type="predicted"/>
<gene>
    <name evidence="2" type="ORF">C8F04DRAFT_1073863</name>
</gene>
<dbReference type="EMBL" id="JARJCM010000010">
    <property type="protein sequence ID" value="KAJ7043166.1"/>
    <property type="molecule type" value="Genomic_DNA"/>
</dbReference>
<organism evidence="2 3">
    <name type="scientific">Mycena alexandri</name>
    <dbReference type="NCBI Taxonomy" id="1745969"/>
    <lineage>
        <taxon>Eukaryota</taxon>
        <taxon>Fungi</taxon>
        <taxon>Dikarya</taxon>
        <taxon>Basidiomycota</taxon>
        <taxon>Agaricomycotina</taxon>
        <taxon>Agaricomycetes</taxon>
        <taxon>Agaricomycetidae</taxon>
        <taxon>Agaricales</taxon>
        <taxon>Marasmiineae</taxon>
        <taxon>Mycenaceae</taxon>
        <taxon>Mycena</taxon>
    </lineage>
</organism>
<name>A0AAD6TD22_9AGAR</name>
<comment type="caution">
    <text evidence="2">The sequence shown here is derived from an EMBL/GenBank/DDBJ whole genome shotgun (WGS) entry which is preliminary data.</text>
</comment>
<evidence type="ECO:0000313" key="3">
    <source>
        <dbReference type="Proteomes" id="UP001218188"/>
    </source>
</evidence>
<feature type="domain" description="F-box" evidence="1">
    <location>
        <begin position="34"/>
        <end position="80"/>
    </location>
</feature>
<dbReference type="CDD" id="cd09917">
    <property type="entry name" value="F-box_SF"/>
    <property type="match status" value="1"/>
</dbReference>
<sequence>MRAVEALESLTRALRQRRYRDKQRATSGVPSSQSFGTSVLPFELWDLVVQDLTDKDLLRVSAVCRAFNAVAIGEYLARHNVAISSKEVSVPSDVTRALQISCTPPDVERLVCHFKAFDIHRDIYRDLLSLRRMVDRSQNIRDLTLSFAGDFFHAHKWSGVGSPRELRGAACAVFSAMAIKVDGPVIVVGTDASSMVRTLFLCRAKDIAGWRLDLFQFNRAVVPNHLAARLLRFFRSGTGPEIPPQTKVRLPSEPTSKQFTLAEMHTVNTSVRDDEPEVGPYTMLIFNIPFLKLLDLNTRYISAPQLTALLGHLTLPALESLSLSTPDINPVVFGKFLLRHTKLQTFHLCVESSSPLVSPGIAHPTLARIEASGVESICLTIESLHLSPLLAYFAFSVPALDLAGLNPAFSLITQGGLEAHLSLMIESSPDDAVEGIMGILSEETVSIAQTLHCFRSVKIVCRSTHTGLRVVQWLALFPTLLTVRFTLFIGPRPRSQHNDLQRERELQKFMTEVKNILTHVPEVWGSAY</sequence>
<dbReference type="InterPro" id="IPR036047">
    <property type="entry name" value="F-box-like_dom_sf"/>
</dbReference>
<reference evidence="2" key="1">
    <citation type="submission" date="2023-03" db="EMBL/GenBank/DDBJ databases">
        <title>Massive genome expansion in bonnet fungi (Mycena s.s.) driven by repeated elements and novel gene families across ecological guilds.</title>
        <authorList>
            <consortium name="Lawrence Berkeley National Laboratory"/>
            <person name="Harder C.B."/>
            <person name="Miyauchi S."/>
            <person name="Viragh M."/>
            <person name="Kuo A."/>
            <person name="Thoen E."/>
            <person name="Andreopoulos B."/>
            <person name="Lu D."/>
            <person name="Skrede I."/>
            <person name="Drula E."/>
            <person name="Henrissat B."/>
            <person name="Morin E."/>
            <person name="Kohler A."/>
            <person name="Barry K."/>
            <person name="LaButti K."/>
            <person name="Morin E."/>
            <person name="Salamov A."/>
            <person name="Lipzen A."/>
            <person name="Mereny Z."/>
            <person name="Hegedus B."/>
            <person name="Baldrian P."/>
            <person name="Stursova M."/>
            <person name="Weitz H."/>
            <person name="Taylor A."/>
            <person name="Grigoriev I.V."/>
            <person name="Nagy L.G."/>
            <person name="Martin F."/>
            <person name="Kauserud H."/>
        </authorList>
    </citation>
    <scope>NUCLEOTIDE SEQUENCE</scope>
    <source>
        <strain evidence="2">CBHHK200</strain>
    </source>
</reference>